<feature type="compositionally biased region" description="Low complexity" evidence="1">
    <location>
        <begin position="104"/>
        <end position="114"/>
    </location>
</feature>
<protein>
    <submittedName>
        <fullName evidence="2">Uncharacterized protein</fullName>
    </submittedName>
</protein>
<gene>
    <name evidence="2" type="ORF">F131LOC_01236</name>
</gene>
<evidence type="ECO:0000256" key="1">
    <source>
        <dbReference type="SAM" id="MobiDB-lite"/>
    </source>
</evidence>
<sequence>MGFAVIRRKKLCSGGLDRRVSDRTSRKPVPRRERVTGGSTSGQEHRWNRVSGIICAKSLRVMGRAAFEPPHVGRVLRRSMKIAALSRTKPHLNLNKNFHKGNHSVSGDSSRSSSPSCCTIKTLYATAQNSEFSRFMSPSKLKWSELVSRLCTLC</sequence>
<organism evidence="2">
    <name type="scientific">Pectobacterium versatile</name>
    <dbReference type="NCBI Taxonomy" id="2488639"/>
    <lineage>
        <taxon>Bacteria</taxon>
        <taxon>Pseudomonadati</taxon>
        <taxon>Pseudomonadota</taxon>
        <taxon>Gammaproteobacteria</taxon>
        <taxon>Enterobacterales</taxon>
        <taxon>Pectobacteriaceae</taxon>
        <taxon>Pectobacterium</taxon>
    </lineage>
</organism>
<reference evidence="2" key="1">
    <citation type="submission" date="2017-12" db="EMBL/GenBank/DDBJ databases">
        <title>First report on the novel genomospecies/subspecies of Pectobacterium carotovorum in Russia.</title>
        <authorList>
            <person name="Shirshikov F.V."/>
            <person name="Miroshnikov K."/>
            <person name="Toshakov S.V."/>
            <person name="Kabanova A.P."/>
            <person name="Barannik A.P."/>
            <person name="Shneider M."/>
            <person name="Ignatov A.N."/>
            <person name="Miroshnikov K.A."/>
        </authorList>
    </citation>
    <scope>NUCLEOTIDE SEQUENCE [LARGE SCALE GENOMIC DNA]</scope>
    <source>
        <strain evidence="2">F131</strain>
    </source>
</reference>
<feature type="region of interest" description="Disordered" evidence="1">
    <location>
        <begin position="16"/>
        <end position="44"/>
    </location>
</feature>
<dbReference type="AlphaFoldDB" id="A0A855MKA5"/>
<accession>A0A855MKA5</accession>
<dbReference type="EMBL" id="PDVW01000004">
    <property type="protein sequence ID" value="POY51165.1"/>
    <property type="molecule type" value="Genomic_DNA"/>
</dbReference>
<name>A0A855MKA5_9GAMM</name>
<evidence type="ECO:0000313" key="2">
    <source>
        <dbReference type="EMBL" id="POY51165.1"/>
    </source>
</evidence>
<proteinExistence type="predicted"/>
<feature type="compositionally biased region" description="Basic and acidic residues" evidence="1">
    <location>
        <begin position="16"/>
        <end position="35"/>
    </location>
</feature>
<comment type="caution">
    <text evidence="2">The sequence shown here is derived from an EMBL/GenBank/DDBJ whole genome shotgun (WGS) entry which is preliminary data.</text>
</comment>
<feature type="region of interest" description="Disordered" evidence="1">
    <location>
        <begin position="93"/>
        <end position="114"/>
    </location>
</feature>